<dbReference type="EMBL" id="JPJQ01000030">
    <property type="protein sequence ID" value="KGQ61809.1"/>
    <property type="molecule type" value="Genomic_DNA"/>
</dbReference>
<dbReference type="Proteomes" id="UP000030554">
    <property type="component" value="Unassembled WGS sequence"/>
</dbReference>
<comment type="caution">
    <text evidence="1">The sequence shown here is derived from an EMBL/GenBank/DDBJ whole genome shotgun (WGS) entry which is preliminary data.</text>
</comment>
<evidence type="ECO:0000313" key="2">
    <source>
        <dbReference type="Proteomes" id="UP000030554"/>
    </source>
</evidence>
<organism evidence="1 2">
    <name type="scientific">Gallibacterium anatis 4895</name>
    <dbReference type="NCBI Taxonomy" id="1396510"/>
    <lineage>
        <taxon>Bacteria</taxon>
        <taxon>Pseudomonadati</taxon>
        <taxon>Pseudomonadota</taxon>
        <taxon>Gammaproteobacteria</taxon>
        <taxon>Pasteurellales</taxon>
        <taxon>Pasteurellaceae</taxon>
        <taxon>Gallibacterium</taxon>
    </lineage>
</organism>
<accession>A0A0A3AJW1</accession>
<dbReference type="RefSeq" id="WP_021462459.1">
    <property type="nucleotide sequence ID" value="NZ_JPJQ01000030.1"/>
</dbReference>
<protein>
    <submittedName>
        <fullName evidence="1">Uncharacterized protein</fullName>
    </submittedName>
</protein>
<name>A0A0A3AJW1_9PAST</name>
<dbReference type="AlphaFoldDB" id="A0A0A3AJW1"/>
<gene>
    <name evidence="1" type="ORF">IO48_06700</name>
</gene>
<evidence type="ECO:0000313" key="1">
    <source>
        <dbReference type="EMBL" id="KGQ61809.1"/>
    </source>
</evidence>
<proteinExistence type="predicted"/>
<sequence length="72" mass="8347">MQVSIHHRIFSECSSFNLIDIQQKALESWCSSDQNAPVRFLGQTSNNNGYKTYHFFEVAPHKTLKNCLVVRM</sequence>
<reference evidence="1 2" key="1">
    <citation type="submission" date="2014-07" db="EMBL/GenBank/DDBJ databases">
        <title>Chaperone-usher fimbriae in a diverse selection of Gallibacterium genomes.</title>
        <authorList>
            <person name="Kudirkiene E."/>
            <person name="Bager R.J."/>
            <person name="Johnson T.J."/>
            <person name="Bojesen A.M."/>
        </authorList>
    </citation>
    <scope>NUCLEOTIDE SEQUENCE [LARGE SCALE GENOMIC DNA]</scope>
    <source>
        <strain evidence="1 2">4895</strain>
    </source>
</reference>